<sequence>MGCGKFIVTWCYMCFARHAWPSALLSDIGGPVQVSALEVWIMPAKQNTIRSPHIISSTQWSATGKLEVESTAGGTLSHNLQVYDPLLCSQITPMIRSVIIGPPNIGLYDDR</sequence>
<dbReference type="AlphaFoldDB" id="A0A1B7MUM7"/>
<gene>
    <name evidence="1" type="ORF">K503DRAFT_315984</name>
</gene>
<dbReference type="InParanoid" id="A0A1B7MUM7"/>
<organism evidence="1 2">
    <name type="scientific">Rhizopogon vinicolor AM-OR11-026</name>
    <dbReference type="NCBI Taxonomy" id="1314800"/>
    <lineage>
        <taxon>Eukaryota</taxon>
        <taxon>Fungi</taxon>
        <taxon>Dikarya</taxon>
        <taxon>Basidiomycota</taxon>
        <taxon>Agaricomycotina</taxon>
        <taxon>Agaricomycetes</taxon>
        <taxon>Agaricomycetidae</taxon>
        <taxon>Boletales</taxon>
        <taxon>Suillineae</taxon>
        <taxon>Rhizopogonaceae</taxon>
        <taxon>Rhizopogon</taxon>
    </lineage>
</organism>
<evidence type="ECO:0000313" key="2">
    <source>
        <dbReference type="Proteomes" id="UP000092154"/>
    </source>
</evidence>
<reference evidence="1 2" key="1">
    <citation type="submission" date="2016-06" db="EMBL/GenBank/DDBJ databases">
        <title>Comparative genomics of the ectomycorrhizal sister species Rhizopogon vinicolor and Rhizopogon vesiculosus (Basidiomycota: Boletales) reveals a divergence of the mating type B locus.</title>
        <authorList>
            <consortium name="DOE Joint Genome Institute"/>
            <person name="Mujic A.B."/>
            <person name="Kuo A."/>
            <person name="Tritt A."/>
            <person name="Lipzen A."/>
            <person name="Chen C."/>
            <person name="Johnson J."/>
            <person name="Sharma A."/>
            <person name="Barry K."/>
            <person name="Grigoriev I.V."/>
            <person name="Spatafora J.W."/>
        </authorList>
    </citation>
    <scope>NUCLEOTIDE SEQUENCE [LARGE SCALE GENOMIC DNA]</scope>
    <source>
        <strain evidence="1 2">AM-OR11-026</strain>
    </source>
</reference>
<dbReference type="Proteomes" id="UP000092154">
    <property type="component" value="Unassembled WGS sequence"/>
</dbReference>
<protein>
    <submittedName>
        <fullName evidence="1">Uncharacterized protein</fullName>
    </submittedName>
</protein>
<evidence type="ECO:0000313" key="1">
    <source>
        <dbReference type="EMBL" id="OAX36257.1"/>
    </source>
</evidence>
<name>A0A1B7MUM7_9AGAM</name>
<accession>A0A1B7MUM7</accession>
<proteinExistence type="predicted"/>
<keyword evidence="2" id="KW-1185">Reference proteome</keyword>
<dbReference type="EMBL" id="KV448430">
    <property type="protein sequence ID" value="OAX36257.1"/>
    <property type="molecule type" value="Genomic_DNA"/>
</dbReference>